<dbReference type="Pfam" id="PF12311">
    <property type="entry name" value="DUF3632"/>
    <property type="match status" value="1"/>
</dbReference>
<dbReference type="STRING" id="1036612.A0A1L9TCX9"/>
<reference evidence="3" key="1">
    <citation type="journal article" date="2017" name="Genome Biol.">
        <title>Comparative genomics reveals high biological diversity and specific adaptations in the industrially and medically important fungal genus Aspergillus.</title>
        <authorList>
            <person name="de Vries R.P."/>
            <person name="Riley R."/>
            <person name="Wiebenga A."/>
            <person name="Aguilar-Osorio G."/>
            <person name="Amillis S."/>
            <person name="Uchima C.A."/>
            <person name="Anderluh G."/>
            <person name="Asadollahi M."/>
            <person name="Askin M."/>
            <person name="Barry K."/>
            <person name="Battaglia E."/>
            <person name="Bayram O."/>
            <person name="Benocci T."/>
            <person name="Braus-Stromeyer S.A."/>
            <person name="Caldana C."/>
            <person name="Canovas D."/>
            <person name="Cerqueira G.C."/>
            <person name="Chen F."/>
            <person name="Chen W."/>
            <person name="Choi C."/>
            <person name="Clum A."/>
            <person name="Dos Santos R.A."/>
            <person name="Damasio A.R."/>
            <person name="Diallinas G."/>
            <person name="Emri T."/>
            <person name="Fekete E."/>
            <person name="Flipphi M."/>
            <person name="Freyberg S."/>
            <person name="Gallo A."/>
            <person name="Gournas C."/>
            <person name="Habgood R."/>
            <person name="Hainaut M."/>
            <person name="Harispe M.L."/>
            <person name="Henrissat B."/>
            <person name="Hilden K.S."/>
            <person name="Hope R."/>
            <person name="Hossain A."/>
            <person name="Karabika E."/>
            <person name="Karaffa L."/>
            <person name="Karanyi Z."/>
            <person name="Krasevec N."/>
            <person name="Kuo A."/>
            <person name="Kusch H."/>
            <person name="LaButti K."/>
            <person name="Lagendijk E.L."/>
            <person name="Lapidus A."/>
            <person name="Levasseur A."/>
            <person name="Lindquist E."/>
            <person name="Lipzen A."/>
            <person name="Logrieco A.F."/>
            <person name="MacCabe A."/>
            <person name="Maekelae M.R."/>
            <person name="Malavazi I."/>
            <person name="Melin P."/>
            <person name="Meyer V."/>
            <person name="Mielnichuk N."/>
            <person name="Miskei M."/>
            <person name="Molnar A.P."/>
            <person name="Mule G."/>
            <person name="Ngan C.Y."/>
            <person name="Orejas M."/>
            <person name="Orosz E."/>
            <person name="Ouedraogo J.P."/>
            <person name="Overkamp K.M."/>
            <person name="Park H.-S."/>
            <person name="Perrone G."/>
            <person name="Piumi F."/>
            <person name="Punt P.J."/>
            <person name="Ram A.F."/>
            <person name="Ramon A."/>
            <person name="Rauscher S."/>
            <person name="Record E."/>
            <person name="Riano-Pachon D.M."/>
            <person name="Robert V."/>
            <person name="Roehrig J."/>
            <person name="Ruller R."/>
            <person name="Salamov A."/>
            <person name="Salih N.S."/>
            <person name="Samson R.A."/>
            <person name="Sandor E."/>
            <person name="Sanguinetti M."/>
            <person name="Schuetze T."/>
            <person name="Sepcic K."/>
            <person name="Shelest E."/>
            <person name="Sherlock G."/>
            <person name="Sophianopoulou V."/>
            <person name="Squina F.M."/>
            <person name="Sun H."/>
            <person name="Susca A."/>
            <person name="Todd R.B."/>
            <person name="Tsang A."/>
            <person name="Unkles S.E."/>
            <person name="van de Wiele N."/>
            <person name="van Rossen-Uffink D."/>
            <person name="Oliveira J.V."/>
            <person name="Vesth T.C."/>
            <person name="Visser J."/>
            <person name="Yu J.-H."/>
            <person name="Zhou M."/>
            <person name="Andersen M.R."/>
            <person name="Archer D.B."/>
            <person name="Baker S.E."/>
            <person name="Benoit I."/>
            <person name="Brakhage A.A."/>
            <person name="Braus G.H."/>
            <person name="Fischer R."/>
            <person name="Frisvad J.C."/>
            <person name="Goldman G.H."/>
            <person name="Houbraken J."/>
            <person name="Oakley B."/>
            <person name="Pocsi I."/>
            <person name="Scazzocchio C."/>
            <person name="Seiboth B."/>
            <person name="vanKuyk P.A."/>
            <person name="Wortman J."/>
            <person name="Dyer P.S."/>
            <person name="Grigoriev I.V."/>
        </authorList>
    </citation>
    <scope>NUCLEOTIDE SEQUENCE [LARGE SCALE GENOMIC DNA]</scope>
    <source>
        <strain evidence="3">CBS 593.65</strain>
    </source>
</reference>
<name>A0A1L9TCX9_9EURO</name>
<gene>
    <name evidence="2" type="ORF">ASPSYDRAFT_46432</name>
</gene>
<dbReference type="InterPro" id="IPR022085">
    <property type="entry name" value="OpdG"/>
</dbReference>
<feature type="region of interest" description="Disordered" evidence="1">
    <location>
        <begin position="288"/>
        <end position="310"/>
    </location>
</feature>
<dbReference type="AlphaFoldDB" id="A0A1L9TCX9"/>
<evidence type="ECO:0000313" key="3">
    <source>
        <dbReference type="Proteomes" id="UP000184356"/>
    </source>
</evidence>
<dbReference type="PANTHER" id="PTHR38797:SF4">
    <property type="entry name" value="NUCLEAR PORE COMPLEX PROTEIN NUP85"/>
    <property type="match status" value="1"/>
</dbReference>
<feature type="compositionally biased region" description="Basic and acidic residues" evidence="1">
    <location>
        <begin position="288"/>
        <end position="298"/>
    </location>
</feature>
<dbReference type="Proteomes" id="UP000184356">
    <property type="component" value="Unassembled WGS sequence"/>
</dbReference>
<dbReference type="PANTHER" id="PTHR38797">
    <property type="entry name" value="NUCLEAR PORE COMPLEX PROTEIN NUP85-RELATED"/>
    <property type="match status" value="1"/>
</dbReference>
<dbReference type="RefSeq" id="XP_040701096.1">
    <property type="nucleotide sequence ID" value="XM_040847227.1"/>
</dbReference>
<proteinExistence type="predicted"/>
<evidence type="ECO:0000256" key="1">
    <source>
        <dbReference type="SAM" id="MobiDB-lite"/>
    </source>
</evidence>
<organism evidence="2 3">
    <name type="scientific">Aspergillus sydowii CBS 593.65</name>
    <dbReference type="NCBI Taxonomy" id="1036612"/>
    <lineage>
        <taxon>Eukaryota</taxon>
        <taxon>Fungi</taxon>
        <taxon>Dikarya</taxon>
        <taxon>Ascomycota</taxon>
        <taxon>Pezizomycotina</taxon>
        <taxon>Eurotiomycetes</taxon>
        <taxon>Eurotiomycetidae</taxon>
        <taxon>Eurotiales</taxon>
        <taxon>Aspergillaceae</taxon>
        <taxon>Aspergillus</taxon>
        <taxon>Aspergillus subgen. Nidulantes</taxon>
    </lineage>
</organism>
<feature type="compositionally biased region" description="Polar residues" evidence="1">
    <location>
        <begin position="301"/>
        <end position="310"/>
    </location>
</feature>
<evidence type="ECO:0000313" key="2">
    <source>
        <dbReference type="EMBL" id="OJJ57290.1"/>
    </source>
</evidence>
<dbReference type="EMBL" id="KV878588">
    <property type="protein sequence ID" value="OJJ57290.1"/>
    <property type="molecule type" value="Genomic_DNA"/>
</dbReference>
<accession>A0A1L9TCX9</accession>
<sequence length="310" mass="35316">MAAIIDFASLIDDESAQSEKDFLAIFEHALNSNTDPTTATARIIDDLREYFMANESALAADGNLWILWMNIIAVVMMVPIDHPAHRVFIDVVEGLRRRGGPVTEFDNLRGGRLMWEDLPNLRMYVFDKCGDPSEDEYEQEEILAWKRFNSFVCQLLTPEFMQWTIIPYWMIPPGLETPPEEVIEFEIKLWVATEWLIKGAPFMYRQMTSTRPLHDEEKRTTRPGPLCKELPNMSLERWAFWRSRLSELAKMKTFTKISATGSSEQAPFSGESYSRMAQAIAALDAAEKASKVDDKDAADTETAQADVSGE</sequence>
<keyword evidence="3" id="KW-1185">Reference proteome</keyword>
<dbReference type="OrthoDB" id="3350591at2759"/>
<protein>
    <submittedName>
        <fullName evidence="2">Uncharacterized protein</fullName>
    </submittedName>
</protein>
<dbReference type="GeneID" id="63763300"/>
<dbReference type="VEuPathDB" id="FungiDB:ASPSYDRAFT_46432"/>
<dbReference type="InterPro" id="IPR053204">
    <property type="entry name" value="Oxopyrrolidines_Biosynth-assoc"/>
</dbReference>